<reference evidence="1 2" key="1">
    <citation type="submission" date="2018-10" db="EMBL/GenBank/DDBJ databases">
        <title>Isolation from cow dung.</title>
        <authorList>
            <person name="Ling L."/>
        </authorList>
    </citation>
    <scope>NUCLEOTIDE SEQUENCE [LARGE SCALE GENOMIC DNA]</scope>
    <source>
        <strain evidence="1 2">NEAU-LL90</strain>
    </source>
</reference>
<dbReference type="EMBL" id="RFFH01000017">
    <property type="protein sequence ID" value="RMI28995.1"/>
    <property type="molecule type" value="Genomic_DNA"/>
</dbReference>
<dbReference type="AlphaFoldDB" id="A0A3M2KZM4"/>
<evidence type="ECO:0000313" key="1">
    <source>
        <dbReference type="EMBL" id="RMI28995.1"/>
    </source>
</evidence>
<evidence type="ECO:0008006" key="3">
    <source>
        <dbReference type="Google" id="ProtNLM"/>
    </source>
</evidence>
<gene>
    <name evidence="1" type="ORF">EBN03_28090</name>
</gene>
<protein>
    <recommendedName>
        <fullName evidence="3">DUF4267 domain-containing protein</fullName>
    </recommendedName>
</protein>
<dbReference type="RefSeq" id="WP_122191159.1">
    <property type="nucleotide sequence ID" value="NZ_RFFH01000017.1"/>
</dbReference>
<comment type="caution">
    <text evidence="1">The sequence shown here is derived from an EMBL/GenBank/DDBJ whole genome shotgun (WGS) entry which is preliminary data.</text>
</comment>
<proteinExistence type="predicted"/>
<dbReference type="Proteomes" id="UP000279275">
    <property type="component" value="Unassembled WGS sequence"/>
</dbReference>
<accession>A0A3M2KZM4</accession>
<sequence length="148" mass="14809">MKTRLLLRGSALYLGAAGALALLAPRSAVSGLKSDPAAFDIFTTRTVGATLVALAITNWSATPGRGILLANLVLNAVLGVVDVTAIAEGTIGNDAWQGAAVHGGLIAAFGSALRAQPPAFPSRVQRAPRLNLAAGGANAGSPQQYPAA</sequence>
<name>A0A3M2KZM4_9NOCA</name>
<evidence type="ECO:0000313" key="2">
    <source>
        <dbReference type="Proteomes" id="UP000279275"/>
    </source>
</evidence>
<keyword evidence="2" id="KW-1185">Reference proteome</keyword>
<organism evidence="1 2">
    <name type="scientific">Nocardia stercoris</name>
    <dbReference type="NCBI Taxonomy" id="2483361"/>
    <lineage>
        <taxon>Bacteria</taxon>
        <taxon>Bacillati</taxon>
        <taxon>Actinomycetota</taxon>
        <taxon>Actinomycetes</taxon>
        <taxon>Mycobacteriales</taxon>
        <taxon>Nocardiaceae</taxon>
        <taxon>Nocardia</taxon>
    </lineage>
</organism>